<dbReference type="STRING" id="1198029.A0A1U7LU29"/>
<proteinExistence type="predicted"/>
<reference evidence="2 3" key="1">
    <citation type="submission" date="2016-04" db="EMBL/GenBank/DDBJ databases">
        <title>Evolutionary innovation and constraint leading to complex multicellularity in the Ascomycota.</title>
        <authorList>
            <person name="Cisse O."/>
            <person name="Nguyen A."/>
            <person name="Hewitt D.A."/>
            <person name="Jedd G."/>
            <person name="Stajich J.E."/>
        </authorList>
    </citation>
    <scope>NUCLEOTIDE SEQUENCE [LARGE SCALE GENOMIC DNA]</scope>
    <source>
        <strain evidence="2 3">DAH-3</strain>
    </source>
</reference>
<dbReference type="Pfam" id="PF12776">
    <property type="entry name" value="Myb_DNA-bind_3"/>
    <property type="match status" value="1"/>
</dbReference>
<dbReference type="EMBL" id="LXFE01000243">
    <property type="protein sequence ID" value="OLL26083.1"/>
    <property type="molecule type" value="Genomic_DNA"/>
</dbReference>
<gene>
    <name evidence="2" type="ORF">NEOLI_000490</name>
</gene>
<dbReference type="Proteomes" id="UP000186594">
    <property type="component" value="Unassembled WGS sequence"/>
</dbReference>
<name>A0A1U7LU29_NEOID</name>
<protein>
    <recommendedName>
        <fullName evidence="1">Myb/SANT-like domain-containing protein</fullName>
    </recommendedName>
</protein>
<dbReference type="OMA" id="NINSRCK"/>
<dbReference type="OrthoDB" id="5430673at2759"/>
<dbReference type="AlphaFoldDB" id="A0A1U7LU29"/>
<dbReference type="PANTHER" id="PTHR46929">
    <property type="entry name" value="EXPRESSED PROTEIN"/>
    <property type="match status" value="1"/>
</dbReference>
<dbReference type="PANTHER" id="PTHR46929:SF3">
    <property type="entry name" value="MYB_SANT-LIKE DOMAIN-CONTAINING PROTEIN"/>
    <property type="match status" value="1"/>
</dbReference>
<organism evidence="2 3">
    <name type="scientific">Neolecta irregularis (strain DAH-3)</name>
    <dbReference type="NCBI Taxonomy" id="1198029"/>
    <lineage>
        <taxon>Eukaryota</taxon>
        <taxon>Fungi</taxon>
        <taxon>Dikarya</taxon>
        <taxon>Ascomycota</taxon>
        <taxon>Taphrinomycotina</taxon>
        <taxon>Neolectales</taxon>
        <taxon>Neolectaceae</taxon>
        <taxon>Neolecta</taxon>
    </lineage>
</organism>
<keyword evidence="3" id="KW-1185">Reference proteome</keyword>
<comment type="caution">
    <text evidence="2">The sequence shown here is derived from an EMBL/GenBank/DDBJ whole genome shotgun (WGS) entry which is preliminary data.</text>
</comment>
<feature type="domain" description="Myb/SANT-like" evidence="1">
    <location>
        <begin position="5"/>
        <end position="99"/>
    </location>
</feature>
<dbReference type="InterPro" id="IPR024752">
    <property type="entry name" value="Myb/SANT-like_dom"/>
</dbReference>
<evidence type="ECO:0000313" key="2">
    <source>
        <dbReference type="EMBL" id="OLL26083.1"/>
    </source>
</evidence>
<evidence type="ECO:0000259" key="1">
    <source>
        <dbReference type="Pfam" id="PF12776"/>
    </source>
</evidence>
<accession>A0A1U7LU29</accession>
<sequence length="151" mass="17416">MTRAKWNVNQEQTLIYTLLDEARAGRMSHGGFKKDTWEKVQGILNTKYGTVYDMDQMKSKFSTMKLDYRTFAKLKLSSGFGWDSRKETVTAPDDVWDSYIQEHPNAANFRHKTLPFFEELDELFFKSTATGEFALPPPSLPRIQPGSRPNP</sequence>
<evidence type="ECO:0000313" key="3">
    <source>
        <dbReference type="Proteomes" id="UP000186594"/>
    </source>
</evidence>